<dbReference type="SMART" id="SM00387">
    <property type="entry name" value="HATPase_c"/>
    <property type="match status" value="1"/>
</dbReference>
<dbReference type="EMBL" id="CADCUR010000003">
    <property type="protein sequence ID" value="CAA9376317.1"/>
    <property type="molecule type" value="Genomic_DNA"/>
</dbReference>
<dbReference type="GO" id="GO:0000155">
    <property type="term" value="F:phosphorelay sensor kinase activity"/>
    <property type="evidence" value="ECO:0007669"/>
    <property type="project" value="InterPro"/>
</dbReference>
<sequence length="924" mass="103874">MKLTLERQIPLVFAIATLLLIVIVVFAFRSMNALGEALKWEKHTHEVINQLDDTLNLMLDAETGSRGFLITADETVLEPYNRAQQEIGSRLARLHNLTADNSAQTERVLRLENTARERLAVLQAAVELRRTQTLEQVQANLALNRGRELMSEVRSLISEMESEERALLAQREAELEMNLQNTYRMLYLAGIAGVLSLGLANLAIFREIGKRARVEDDLKETNRELERRVEERTAELSKINRDLIAEGERRELSEKKSSDSEMFTRTILDSLAAHIAVVNKDGEIVAVNEAWERFGSENCADALLPETGIGQNYLQVCRRSAAFEENTRYVLENLQQILSGAKKDFSFEYPCHSPTEERWFILQVNALQGGAGGAVISHINITDRKRAEVKLKNSEEFNRSIFENSPDCVHVLELDGTIHSVNAHGMQLMEVDDNADYIGKQWIDFWEDEENEAAYQAIQSASKGQTAELEGFRRTVKGTPKYWHASVSPIFDGDGKPIRLISTSRDITDRREAERERELLLKNEKAARKDAEIANRLRDEFLATVSHELRAPLNSILGWARLLEKGKLDQATAEKAYNTIVRNAESQNRLIEDLLDVSRIISGKLRLEVMTVKPINIVESALETVRPAAEAKGIKVEIKGEADISHISGDPNRLQQVIWNLLSNAIKFTPPEGVVRLEIEREENFVEIRVKDTGVGIKEEFLPHVFDRFRQADASSIRKFGGLGLGLAIVRHITEMHGGTVYAYSAGENKGSTFVVRLPLIVQSDEENEAMELRRNAQTLETAPELSLDGMLILVVDDEEDTRQLLVQSLTFYGATVTTASSAAEAFDELQDKNPDVMVSDIGMPDEDGYSLIRRIRALPEKQHRDIPAIALTAFTRAQDRMRALTSGYQNHVAKPVEPDELATVIASLTGRLQINDADDLRIK</sequence>
<evidence type="ECO:0000256" key="2">
    <source>
        <dbReference type="ARBA" id="ARBA00012438"/>
    </source>
</evidence>
<dbReference type="Gene3D" id="3.30.450.20">
    <property type="entry name" value="PAS domain"/>
    <property type="match status" value="2"/>
</dbReference>
<proteinExistence type="predicted"/>
<reference evidence="10" key="1">
    <citation type="submission" date="2020-02" db="EMBL/GenBank/DDBJ databases">
        <authorList>
            <person name="Meier V. D."/>
        </authorList>
    </citation>
    <scope>NUCLEOTIDE SEQUENCE</scope>
    <source>
        <strain evidence="10">AVDCRST_MAG74</strain>
    </source>
</reference>
<evidence type="ECO:0000256" key="4">
    <source>
        <dbReference type="PROSITE-ProRule" id="PRU00169"/>
    </source>
</evidence>
<dbReference type="InterPro" id="IPR011006">
    <property type="entry name" value="CheY-like_superfamily"/>
</dbReference>
<dbReference type="Gene3D" id="1.10.287.130">
    <property type="match status" value="1"/>
</dbReference>
<evidence type="ECO:0000259" key="9">
    <source>
        <dbReference type="PROSITE" id="PS50113"/>
    </source>
</evidence>
<dbReference type="SMART" id="SM00091">
    <property type="entry name" value="PAS"/>
    <property type="match status" value="2"/>
</dbReference>
<dbReference type="FunFam" id="3.30.565.10:FF:000010">
    <property type="entry name" value="Sensor histidine kinase RcsC"/>
    <property type="match status" value="1"/>
</dbReference>
<dbReference type="InterPro" id="IPR036097">
    <property type="entry name" value="HisK_dim/P_sf"/>
</dbReference>
<dbReference type="InterPro" id="IPR036890">
    <property type="entry name" value="HATPase_C_sf"/>
</dbReference>
<dbReference type="Pfam" id="PF00512">
    <property type="entry name" value="HisKA"/>
    <property type="match status" value="1"/>
</dbReference>
<dbReference type="InterPro" id="IPR004358">
    <property type="entry name" value="Sig_transdc_His_kin-like_C"/>
</dbReference>
<dbReference type="SUPFAM" id="SSF52172">
    <property type="entry name" value="CheY-like"/>
    <property type="match status" value="1"/>
</dbReference>
<dbReference type="CDD" id="cd00082">
    <property type="entry name" value="HisKA"/>
    <property type="match status" value="1"/>
</dbReference>
<dbReference type="InterPro" id="IPR003594">
    <property type="entry name" value="HATPase_dom"/>
</dbReference>
<dbReference type="InterPro" id="IPR001789">
    <property type="entry name" value="Sig_transdc_resp-reg_receiver"/>
</dbReference>
<evidence type="ECO:0000256" key="6">
    <source>
        <dbReference type="SAM" id="Phobius"/>
    </source>
</evidence>
<dbReference type="InterPro" id="IPR000014">
    <property type="entry name" value="PAS"/>
</dbReference>
<gene>
    <name evidence="10" type="ORF">AVDCRST_MAG74-4</name>
</gene>
<dbReference type="InterPro" id="IPR007891">
    <property type="entry name" value="CHASE3"/>
</dbReference>
<dbReference type="InterPro" id="IPR000700">
    <property type="entry name" value="PAS-assoc_C"/>
</dbReference>
<dbReference type="InterPro" id="IPR003661">
    <property type="entry name" value="HisK_dim/P_dom"/>
</dbReference>
<dbReference type="EC" id="2.7.13.3" evidence="2"/>
<dbReference type="CDD" id="cd17580">
    <property type="entry name" value="REC_2_DhkD-like"/>
    <property type="match status" value="1"/>
</dbReference>
<dbReference type="AlphaFoldDB" id="A0A6J4N2K6"/>
<accession>A0A6J4N2K6</accession>
<dbReference type="Pfam" id="PF02518">
    <property type="entry name" value="HATPase_c"/>
    <property type="match status" value="1"/>
</dbReference>
<evidence type="ECO:0000313" key="10">
    <source>
        <dbReference type="EMBL" id="CAA9376317.1"/>
    </source>
</evidence>
<dbReference type="PANTHER" id="PTHR43547">
    <property type="entry name" value="TWO-COMPONENT HISTIDINE KINASE"/>
    <property type="match status" value="1"/>
</dbReference>
<evidence type="ECO:0000256" key="1">
    <source>
        <dbReference type="ARBA" id="ARBA00000085"/>
    </source>
</evidence>
<dbReference type="PANTHER" id="PTHR43547:SF2">
    <property type="entry name" value="HYBRID SIGNAL TRANSDUCTION HISTIDINE KINASE C"/>
    <property type="match status" value="1"/>
</dbReference>
<dbReference type="SMART" id="SM00388">
    <property type="entry name" value="HisKA"/>
    <property type="match status" value="1"/>
</dbReference>
<dbReference type="SMART" id="SM00086">
    <property type="entry name" value="PAC"/>
    <property type="match status" value="1"/>
</dbReference>
<evidence type="ECO:0000256" key="3">
    <source>
        <dbReference type="ARBA" id="ARBA00022553"/>
    </source>
</evidence>
<feature type="transmembrane region" description="Helical" evidence="6">
    <location>
        <begin position="9"/>
        <end position="28"/>
    </location>
</feature>
<dbReference type="Pfam" id="PF13426">
    <property type="entry name" value="PAS_9"/>
    <property type="match status" value="1"/>
</dbReference>
<dbReference type="SUPFAM" id="SSF47384">
    <property type="entry name" value="Homodimeric domain of signal transducing histidine kinase"/>
    <property type="match status" value="1"/>
</dbReference>
<dbReference type="SMART" id="SM00448">
    <property type="entry name" value="REC"/>
    <property type="match status" value="1"/>
</dbReference>
<dbReference type="Pfam" id="PF05227">
    <property type="entry name" value="CHASE3"/>
    <property type="match status" value="1"/>
</dbReference>
<feature type="domain" description="PAC" evidence="9">
    <location>
        <begin position="465"/>
        <end position="519"/>
    </location>
</feature>
<dbReference type="NCBIfam" id="TIGR00229">
    <property type="entry name" value="sensory_box"/>
    <property type="match status" value="1"/>
</dbReference>
<name>A0A6J4N2K6_9BACT</name>
<keyword evidence="3 4" id="KW-0597">Phosphoprotein</keyword>
<keyword evidence="5" id="KW-0175">Coiled coil</keyword>
<feature type="domain" description="Histidine kinase" evidence="7">
    <location>
        <begin position="544"/>
        <end position="762"/>
    </location>
</feature>
<feature type="coiled-coil region" evidence="5">
    <location>
        <begin position="211"/>
        <end position="242"/>
    </location>
</feature>
<dbReference type="InterPro" id="IPR001610">
    <property type="entry name" value="PAC"/>
</dbReference>
<dbReference type="CDD" id="cd16922">
    <property type="entry name" value="HATPase_EvgS-ArcB-TorS-like"/>
    <property type="match status" value="1"/>
</dbReference>
<evidence type="ECO:0000256" key="5">
    <source>
        <dbReference type="SAM" id="Coils"/>
    </source>
</evidence>
<organism evidence="10">
    <name type="scientific">uncultured Pyrinomonadaceae bacterium</name>
    <dbReference type="NCBI Taxonomy" id="2283094"/>
    <lineage>
        <taxon>Bacteria</taxon>
        <taxon>Pseudomonadati</taxon>
        <taxon>Acidobacteriota</taxon>
        <taxon>Blastocatellia</taxon>
        <taxon>Blastocatellales</taxon>
        <taxon>Pyrinomonadaceae</taxon>
        <taxon>environmental samples</taxon>
    </lineage>
</organism>
<evidence type="ECO:0000259" key="7">
    <source>
        <dbReference type="PROSITE" id="PS50109"/>
    </source>
</evidence>
<keyword evidence="6" id="KW-1133">Transmembrane helix</keyword>
<protein>
    <recommendedName>
        <fullName evidence="2">histidine kinase</fullName>
        <ecNumber evidence="2">2.7.13.3</ecNumber>
    </recommendedName>
</protein>
<feature type="domain" description="Response regulatory" evidence="8">
    <location>
        <begin position="792"/>
        <end position="910"/>
    </location>
</feature>
<keyword evidence="6" id="KW-0472">Membrane</keyword>
<dbReference type="Gene3D" id="3.30.565.10">
    <property type="entry name" value="Histidine kinase-like ATPase, C-terminal domain"/>
    <property type="match status" value="1"/>
</dbReference>
<feature type="transmembrane region" description="Helical" evidence="6">
    <location>
        <begin position="185"/>
        <end position="205"/>
    </location>
</feature>
<dbReference type="PROSITE" id="PS50109">
    <property type="entry name" value="HIS_KIN"/>
    <property type="match status" value="1"/>
</dbReference>
<dbReference type="SUPFAM" id="SSF55874">
    <property type="entry name" value="ATPase domain of HSP90 chaperone/DNA topoisomerase II/histidine kinase"/>
    <property type="match status" value="1"/>
</dbReference>
<keyword evidence="6" id="KW-0812">Transmembrane</keyword>
<dbReference type="PRINTS" id="PR00344">
    <property type="entry name" value="BCTRLSENSOR"/>
</dbReference>
<dbReference type="CDD" id="cd19410">
    <property type="entry name" value="HK9-like_sensor"/>
    <property type="match status" value="1"/>
</dbReference>
<dbReference type="InterPro" id="IPR005467">
    <property type="entry name" value="His_kinase_dom"/>
</dbReference>
<keyword evidence="10" id="KW-0808">Transferase</keyword>
<dbReference type="SUPFAM" id="SSF55785">
    <property type="entry name" value="PYP-like sensor domain (PAS domain)"/>
    <property type="match status" value="2"/>
</dbReference>
<dbReference type="Pfam" id="PF00072">
    <property type="entry name" value="Response_reg"/>
    <property type="match status" value="1"/>
</dbReference>
<dbReference type="PROSITE" id="PS50110">
    <property type="entry name" value="RESPONSE_REGULATORY"/>
    <property type="match status" value="1"/>
</dbReference>
<feature type="modified residue" description="4-aspartylphosphate" evidence="4">
    <location>
        <position position="841"/>
    </location>
</feature>
<dbReference type="InterPro" id="IPR013656">
    <property type="entry name" value="PAS_4"/>
</dbReference>
<evidence type="ECO:0000259" key="8">
    <source>
        <dbReference type="PROSITE" id="PS50110"/>
    </source>
</evidence>
<dbReference type="Gene3D" id="3.40.50.2300">
    <property type="match status" value="1"/>
</dbReference>
<dbReference type="PROSITE" id="PS50113">
    <property type="entry name" value="PAC"/>
    <property type="match status" value="1"/>
</dbReference>
<comment type="catalytic activity">
    <reaction evidence="1">
        <text>ATP + protein L-histidine = ADP + protein N-phospho-L-histidine.</text>
        <dbReference type="EC" id="2.7.13.3"/>
    </reaction>
</comment>
<dbReference type="Pfam" id="PF08448">
    <property type="entry name" value="PAS_4"/>
    <property type="match status" value="1"/>
</dbReference>
<dbReference type="InterPro" id="IPR035965">
    <property type="entry name" value="PAS-like_dom_sf"/>
</dbReference>
<keyword evidence="10" id="KW-0418">Kinase</keyword>